<evidence type="ECO:0000313" key="4">
    <source>
        <dbReference type="Proteomes" id="UP000464378"/>
    </source>
</evidence>
<dbReference type="EMBL" id="LR586016">
    <property type="protein sequence ID" value="VIP05254.1"/>
    <property type="molecule type" value="Genomic_DNA"/>
</dbReference>
<dbReference type="EMBL" id="LR593887">
    <property type="protein sequence ID" value="VTS07864.1"/>
    <property type="molecule type" value="Genomic_DNA"/>
</dbReference>
<keyword evidence="4" id="KW-1185">Reference proteome</keyword>
<organism evidence="3">
    <name type="scientific">Tuwongella immobilis</name>
    <dbReference type="NCBI Taxonomy" id="692036"/>
    <lineage>
        <taxon>Bacteria</taxon>
        <taxon>Pseudomonadati</taxon>
        <taxon>Planctomycetota</taxon>
        <taxon>Planctomycetia</taxon>
        <taxon>Gemmatales</taxon>
        <taxon>Gemmataceae</taxon>
        <taxon>Tuwongella</taxon>
    </lineage>
</organism>
<evidence type="ECO:0000259" key="2">
    <source>
        <dbReference type="Pfam" id="PF06283"/>
    </source>
</evidence>
<dbReference type="InterPro" id="IPR029010">
    <property type="entry name" value="ThuA-like"/>
</dbReference>
<accession>A0A6C2YUX8</accession>
<feature type="chain" id="PRO_5033535068" description="ThuA-like domain-containing protein" evidence="1">
    <location>
        <begin position="27"/>
        <end position="293"/>
    </location>
</feature>
<proteinExistence type="predicted"/>
<dbReference type="InParanoid" id="A0A6C2YUX8"/>
<sequence length="293" mass="32492">MQPPLYRVAFVLVTAILGLSASSGLAADKIKVLIIDGQNNHNWRVTTPILKKCLEECGRFDVTVMTTPQDLTAFQPDFSPYAVIVSNYNGAMWPKPTRDAFVDFVRNGGGFVSVHAANNAFPEWGEYNEMIGVGGWGGRNEKYGPYVRFRDGKIVLDRDPGRGGSHGRQHEFKVDIRDREHPITKGLPPIWMHTQDELYDRLRGPAKNLHVLATAYADPKTGGSGENEPMLMTIEFGKGRVFHTTLGHDPKGMYCVGFATTLNRGTEWAATGKVTLPVPEKFPTEDKVSTWGK</sequence>
<feature type="signal peptide" evidence="1">
    <location>
        <begin position="1"/>
        <end position="26"/>
    </location>
</feature>
<reference evidence="3" key="1">
    <citation type="submission" date="2019-04" db="EMBL/GenBank/DDBJ databases">
        <authorList>
            <consortium name="Science for Life Laboratories"/>
        </authorList>
    </citation>
    <scope>NUCLEOTIDE SEQUENCE</scope>
    <source>
        <strain evidence="3">MBLW1</strain>
    </source>
</reference>
<feature type="domain" description="ThuA-like" evidence="2">
    <location>
        <begin position="31"/>
        <end position="269"/>
    </location>
</feature>
<dbReference type="KEGG" id="tim:GMBLW1_39390"/>
<protein>
    <recommendedName>
        <fullName evidence="2">ThuA-like domain-containing protein</fullName>
    </recommendedName>
</protein>
<dbReference type="PANTHER" id="PTHR40469:SF2">
    <property type="entry name" value="GALACTOSE-BINDING DOMAIN-LIKE SUPERFAMILY PROTEIN"/>
    <property type="match status" value="1"/>
</dbReference>
<name>A0A6C2YUX8_9BACT</name>
<dbReference type="Proteomes" id="UP000464378">
    <property type="component" value="Chromosome"/>
</dbReference>
<dbReference type="InterPro" id="IPR029062">
    <property type="entry name" value="Class_I_gatase-like"/>
</dbReference>
<keyword evidence="1" id="KW-0732">Signal</keyword>
<dbReference type="SUPFAM" id="SSF52317">
    <property type="entry name" value="Class I glutamine amidotransferase-like"/>
    <property type="match status" value="1"/>
</dbReference>
<evidence type="ECO:0000256" key="1">
    <source>
        <dbReference type="SAM" id="SignalP"/>
    </source>
</evidence>
<dbReference type="Gene3D" id="3.40.50.880">
    <property type="match status" value="1"/>
</dbReference>
<dbReference type="RefSeq" id="WP_162660337.1">
    <property type="nucleotide sequence ID" value="NZ_LR593887.1"/>
</dbReference>
<dbReference type="PANTHER" id="PTHR40469">
    <property type="entry name" value="SECRETED GLYCOSYL HYDROLASE"/>
    <property type="match status" value="1"/>
</dbReference>
<dbReference type="Pfam" id="PF06283">
    <property type="entry name" value="ThuA"/>
    <property type="match status" value="1"/>
</dbReference>
<evidence type="ECO:0000313" key="3">
    <source>
        <dbReference type="EMBL" id="VIP05254.1"/>
    </source>
</evidence>
<dbReference type="AlphaFoldDB" id="A0A6C2YUX8"/>
<gene>
    <name evidence="3" type="ORF">GMBLW1_39390</name>
</gene>